<evidence type="ECO:0000256" key="3">
    <source>
        <dbReference type="ARBA" id="ARBA00022833"/>
    </source>
</evidence>
<dbReference type="AlphaFoldDB" id="A0A3Q3JH87"/>
<accession>A0A3Q3JH87</accession>
<evidence type="ECO:0000313" key="8">
    <source>
        <dbReference type="Proteomes" id="UP000261600"/>
    </source>
</evidence>
<dbReference type="InterPro" id="IPR027370">
    <property type="entry name" value="Znf-RING_euk"/>
</dbReference>
<dbReference type="RefSeq" id="XP_020471293.1">
    <property type="nucleotide sequence ID" value="XM_020615637.1"/>
</dbReference>
<evidence type="ECO:0008006" key="9">
    <source>
        <dbReference type="Google" id="ProtNLM"/>
    </source>
</evidence>
<keyword evidence="2 4" id="KW-0863">Zinc-finger</keyword>
<dbReference type="InterPro" id="IPR000315">
    <property type="entry name" value="Znf_B-box"/>
</dbReference>
<name>A0A3Q3JH87_MONAL</name>
<dbReference type="InterPro" id="IPR047153">
    <property type="entry name" value="TRIM45/56/19-like"/>
</dbReference>
<dbReference type="Pfam" id="PF13445">
    <property type="entry name" value="zf-RING_UBOX"/>
    <property type="match status" value="1"/>
</dbReference>
<dbReference type="SMART" id="SM00184">
    <property type="entry name" value="RING"/>
    <property type="match status" value="1"/>
</dbReference>
<dbReference type="Pfam" id="PF00643">
    <property type="entry name" value="zf-B_box"/>
    <property type="match status" value="1"/>
</dbReference>
<proteinExistence type="predicted"/>
<dbReference type="PROSITE" id="PS50119">
    <property type="entry name" value="ZF_BBOX"/>
    <property type="match status" value="1"/>
</dbReference>
<dbReference type="CDD" id="cd16763">
    <property type="entry name" value="RING-HC_TRIM59_C-V"/>
    <property type="match status" value="1"/>
</dbReference>
<keyword evidence="3" id="KW-0862">Zinc</keyword>
<dbReference type="PROSITE" id="PS50089">
    <property type="entry name" value="ZF_RING_2"/>
    <property type="match status" value="1"/>
</dbReference>
<dbReference type="GO" id="GO:0061630">
    <property type="term" value="F:ubiquitin protein ligase activity"/>
    <property type="evidence" value="ECO:0007669"/>
    <property type="project" value="TreeGrafter"/>
</dbReference>
<dbReference type="STRING" id="43700.ENSMALP00000013327"/>
<organism evidence="7 8">
    <name type="scientific">Monopterus albus</name>
    <name type="common">Swamp eel</name>
    <dbReference type="NCBI Taxonomy" id="43700"/>
    <lineage>
        <taxon>Eukaryota</taxon>
        <taxon>Metazoa</taxon>
        <taxon>Chordata</taxon>
        <taxon>Craniata</taxon>
        <taxon>Vertebrata</taxon>
        <taxon>Euteleostomi</taxon>
        <taxon>Actinopterygii</taxon>
        <taxon>Neopterygii</taxon>
        <taxon>Teleostei</taxon>
        <taxon>Neoteleostei</taxon>
        <taxon>Acanthomorphata</taxon>
        <taxon>Anabantaria</taxon>
        <taxon>Synbranchiformes</taxon>
        <taxon>Synbranchidae</taxon>
        <taxon>Monopterus</taxon>
    </lineage>
</organism>
<protein>
    <recommendedName>
        <fullName evidence="9">Tripartite motif containing 59</fullName>
    </recommendedName>
</protein>
<evidence type="ECO:0000259" key="6">
    <source>
        <dbReference type="PROSITE" id="PS50119"/>
    </source>
</evidence>
<evidence type="ECO:0000256" key="4">
    <source>
        <dbReference type="PROSITE-ProRule" id="PRU00024"/>
    </source>
</evidence>
<dbReference type="GO" id="GO:0006513">
    <property type="term" value="P:protein monoubiquitination"/>
    <property type="evidence" value="ECO:0007669"/>
    <property type="project" value="TreeGrafter"/>
</dbReference>
<keyword evidence="1" id="KW-0479">Metal-binding</keyword>
<dbReference type="InterPro" id="IPR017907">
    <property type="entry name" value="Znf_RING_CS"/>
</dbReference>
<dbReference type="Proteomes" id="UP000261600">
    <property type="component" value="Unplaced"/>
</dbReference>
<reference evidence="7" key="1">
    <citation type="submission" date="2025-08" db="UniProtKB">
        <authorList>
            <consortium name="Ensembl"/>
        </authorList>
    </citation>
    <scope>IDENTIFICATION</scope>
</reference>
<dbReference type="FunFam" id="3.30.40.10:FF:000297">
    <property type="entry name" value="tripartite motif-containing protein 59"/>
    <property type="match status" value="1"/>
</dbReference>
<evidence type="ECO:0000313" key="7">
    <source>
        <dbReference type="Ensembl" id="ENSMALP00000013327.1"/>
    </source>
</evidence>
<dbReference type="Gene3D" id="3.30.160.60">
    <property type="entry name" value="Classic Zinc Finger"/>
    <property type="match status" value="1"/>
</dbReference>
<dbReference type="Ensembl" id="ENSMALT00000013614.1">
    <property type="protein sequence ID" value="ENSMALP00000013327.1"/>
    <property type="gene ID" value="ENSMALG00000009415.1"/>
</dbReference>
<sequence length="431" mass="48288">MDNLEEDLTCSVCYSLFSDPRVLPCSHTFCKTCLDNLVQVSTNYSIWRPLRMPIKCPNCRSVMELPPTGIDALPTNVSLRAIIEKYQRDSEPRPPSCQEHHRQPLNMYCIQDRELICGLCLTVGQHQGHPIDDLQAAFIREKQTPSLLLARLSEHRWAQVCELGEQLEQERARCESLVRQDRQEVNQFFQTLEAVLARKRQACLEALDKAGAEVLQAYDPLIHRVKELQEEQLDLVSLGSSVEEEDSPLIFLEKLHLFRERMEEFIKTPLPSVTNLSITPRAAEYLQQQWASVTIGSLEEAPVPKVCCCARCGSVETKAGGDQSDSGVQDLWCELQPTSSVVLLGLLLLLLLALLWVNPVGGASLGFSLLSRVSQLVHGLSSELITCVWDTAGLAYTVMQAAVDRWSSQLSSVGEKAFKQLAAWFKTLTSH</sequence>
<evidence type="ECO:0000256" key="2">
    <source>
        <dbReference type="ARBA" id="ARBA00022771"/>
    </source>
</evidence>
<evidence type="ECO:0000259" key="5">
    <source>
        <dbReference type="PROSITE" id="PS50089"/>
    </source>
</evidence>
<dbReference type="PANTHER" id="PTHR25462:SF229">
    <property type="entry name" value="TRANSCRIPTION INTERMEDIARY FACTOR 1-BETA"/>
    <property type="match status" value="1"/>
</dbReference>
<dbReference type="GeneID" id="109969005"/>
<feature type="domain" description="RING-type" evidence="5">
    <location>
        <begin position="10"/>
        <end position="60"/>
    </location>
</feature>
<dbReference type="Gene3D" id="3.30.40.10">
    <property type="entry name" value="Zinc/RING finger domain, C3HC4 (zinc finger)"/>
    <property type="match status" value="1"/>
</dbReference>
<dbReference type="SUPFAM" id="SSF57845">
    <property type="entry name" value="B-box zinc-binding domain"/>
    <property type="match status" value="1"/>
</dbReference>
<reference evidence="7" key="2">
    <citation type="submission" date="2025-09" db="UniProtKB">
        <authorList>
            <consortium name="Ensembl"/>
        </authorList>
    </citation>
    <scope>IDENTIFICATION</scope>
</reference>
<dbReference type="InterPro" id="IPR013083">
    <property type="entry name" value="Znf_RING/FYVE/PHD"/>
</dbReference>
<dbReference type="CTD" id="286827"/>
<dbReference type="CDD" id="cd19790">
    <property type="entry name" value="Bbox2_TRIM59_C-XI"/>
    <property type="match status" value="1"/>
</dbReference>
<dbReference type="PROSITE" id="PS00518">
    <property type="entry name" value="ZF_RING_1"/>
    <property type="match status" value="1"/>
</dbReference>
<keyword evidence="8" id="KW-1185">Reference proteome</keyword>
<dbReference type="GO" id="GO:0008270">
    <property type="term" value="F:zinc ion binding"/>
    <property type="evidence" value="ECO:0007669"/>
    <property type="project" value="UniProtKB-KW"/>
</dbReference>
<dbReference type="SMART" id="SM00336">
    <property type="entry name" value="BBOX"/>
    <property type="match status" value="1"/>
</dbReference>
<dbReference type="InterPro" id="IPR001841">
    <property type="entry name" value="Znf_RING"/>
</dbReference>
<evidence type="ECO:0000256" key="1">
    <source>
        <dbReference type="ARBA" id="ARBA00022723"/>
    </source>
</evidence>
<dbReference type="SUPFAM" id="SSF57850">
    <property type="entry name" value="RING/U-box"/>
    <property type="match status" value="1"/>
</dbReference>
<dbReference type="PANTHER" id="PTHR25462">
    <property type="entry name" value="BONUS, ISOFORM C-RELATED"/>
    <property type="match status" value="1"/>
</dbReference>
<feature type="domain" description="B box-type" evidence="6">
    <location>
        <begin position="92"/>
        <end position="134"/>
    </location>
</feature>